<comment type="caution">
    <text evidence="1">The sequence shown here is derived from an EMBL/GenBank/DDBJ whole genome shotgun (WGS) entry which is preliminary data.</text>
</comment>
<evidence type="ECO:0000313" key="1">
    <source>
        <dbReference type="EMBL" id="KAF9593500.1"/>
    </source>
</evidence>
<protein>
    <submittedName>
        <fullName evidence="1">Uncharacterized protein</fullName>
    </submittedName>
</protein>
<dbReference type="EMBL" id="JADFTS010000008">
    <property type="protein sequence ID" value="KAF9593500.1"/>
    <property type="molecule type" value="Genomic_DNA"/>
</dbReference>
<dbReference type="Proteomes" id="UP000631114">
    <property type="component" value="Unassembled WGS sequence"/>
</dbReference>
<sequence>MDFSSTEFEKEELNLEELLSKGTTTNYDLNVLQKMNSRPPKCPTIKQCKWFPPVLSFLKLNTDGAAKGNP</sequence>
<reference evidence="1 2" key="1">
    <citation type="submission" date="2020-10" db="EMBL/GenBank/DDBJ databases">
        <title>The Coptis chinensis genome and diversification of protoberbering-type alkaloids.</title>
        <authorList>
            <person name="Wang B."/>
            <person name="Shu S."/>
            <person name="Song C."/>
            <person name="Liu Y."/>
        </authorList>
    </citation>
    <scope>NUCLEOTIDE SEQUENCE [LARGE SCALE GENOMIC DNA]</scope>
    <source>
        <strain evidence="1">HL-2020</strain>
        <tissue evidence="1">Leaf</tissue>
    </source>
</reference>
<keyword evidence="2" id="KW-1185">Reference proteome</keyword>
<evidence type="ECO:0000313" key="2">
    <source>
        <dbReference type="Proteomes" id="UP000631114"/>
    </source>
</evidence>
<accession>A0A835LG59</accession>
<organism evidence="1 2">
    <name type="scientific">Coptis chinensis</name>
    <dbReference type="NCBI Taxonomy" id="261450"/>
    <lineage>
        <taxon>Eukaryota</taxon>
        <taxon>Viridiplantae</taxon>
        <taxon>Streptophyta</taxon>
        <taxon>Embryophyta</taxon>
        <taxon>Tracheophyta</taxon>
        <taxon>Spermatophyta</taxon>
        <taxon>Magnoliopsida</taxon>
        <taxon>Ranunculales</taxon>
        <taxon>Ranunculaceae</taxon>
        <taxon>Coptidoideae</taxon>
        <taxon>Coptis</taxon>
    </lineage>
</organism>
<name>A0A835LG59_9MAGN</name>
<gene>
    <name evidence="1" type="ORF">IFM89_023993</name>
</gene>
<dbReference type="AlphaFoldDB" id="A0A835LG59"/>
<proteinExistence type="predicted"/>